<protein>
    <submittedName>
        <fullName evidence="2">Uncharacterized protein</fullName>
    </submittedName>
</protein>
<organism evidence="2 3">
    <name type="scientific">Elysia crispata</name>
    <name type="common">lettuce slug</name>
    <dbReference type="NCBI Taxonomy" id="231223"/>
    <lineage>
        <taxon>Eukaryota</taxon>
        <taxon>Metazoa</taxon>
        <taxon>Spiralia</taxon>
        <taxon>Lophotrochozoa</taxon>
        <taxon>Mollusca</taxon>
        <taxon>Gastropoda</taxon>
        <taxon>Heterobranchia</taxon>
        <taxon>Euthyneura</taxon>
        <taxon>Panpulmonata</taxon>
        <taxon>Sacoglossa</taxon>
        <taxon>Placobranchoidea</taxon>
        <taxon>Plakobranchidae</taxon>
        <taxon>Elysia</taxon>
    </lineage>
</organism>
<feature type="region of interest" description="Disordered" evidence="1">
    <location>
        <begin position="35"/>
        <end position="90"/>
    </location>
</feature>
<accession>A0AAE1D2M1</accession>
<dbReference type="AlphaFoldDB" id="A0AAE1D2M1"/>
<feature type="compositionally biased region" description="Basic residues" evidence="1">
    <location>
        <begin position="66"/>
        <end position="80"/>
    </location>
</feature>
<gene>
    <name evidence="2" type="ORF">RRG08_024133</name>
</gene>
<dbReference type="EMBL" id="JAWDGP010005686">
    <property type="protein sequence ID" value="KAK3754055.1"/>
    <property type="molecule type" value="Genomic_DNA"/>
</dbReference>
<evidence type="ECO:0000313" key="2">
    <source>
        <dbReference type="EMBL" id="KAK3754055.1"/>
    </source>
</evidence>
<evidence type="ECO:0000256" key="1">
    <source>
        <dbReference type="SAM" id="MobiDB-lite"/>
    </source>
</evidence>
<dbReference type="Proteomes" id="UP001283361">
    <property type="component" value="Unassembled WGS sequence"/>
</dbReference>
<proteinExistence type="predicted"/>
<sequence>MTCAYSIFDLTLSRVGSMNPCSTCVCFPLRPSGISESARSEAGPGTPQVGPNGHQQLLQEVCPAHAHTHIHTQRTGRRAGRSREEREGLARQPPAFACYHDCFLKKEPSEDTDVCVTSGLFSNLSVVR</sequence>
<keyword evidence="3" id="KW-1185">Reference proteome</keyword>
<reference evidence="2" key="1">
    <citation type="journal article" date="2023" name="G3 (Bethesda)">
        <title>A reference genome for the long-term kleptoplast-retaining sea slug Elysia crispata morphotype clarki.</title>
        <authorList>
            <person name="Eastman K.E."/>
            <person name="Pendleton A.L."/>
            <person name="Shaikh M.A."/>
            <person name="Suttiyut T."/>
            <person name="Ogas R."/>
            <person name="Tomko P."/>
            <person name="Gavelis G."/>
            <person name="Widhalm J.R."/>
            <person name="Wisecaver J.H."/>
        </authorList>
    </citation>
    <scope>NUCLEOTIDE SEQUENCE</scope>
    <source>
        <strain evidence="2">ECLA1</strain>
    </source>
</reference>
<comment type="caution">
    <text evidence="2">The sequence shown here is derived from an EMBL/GenBank/DDBJ whole genome shotgun (WGS) entry which is preliminary data.</text>
</comment>
<evidence type="ECO:0000313" key="3">
    <source>
        <dbReference type="Proteomes" id="UP001283361"/>
    </source>
</evidence>
<name>A0AAE1D2M1_9GAST</name>